<evidence type="ECO:0000313" key="4">
    <source>
        <dbReference type="Proteomes" id="UP001564657"/>
    </source>
</evidence>
<evidence type="ECO:0000259" key="2">
    <source>
        <dbReference type="Pfam" id="PF13592"/>
    </source>
</evidence>
<dbReference type="Pfam" id="PF13592">
    <property type="entry name" value="HTH_33"/>
    <property type="match status" value="1"/>
</dbReference>
<dbReference type="Proteomes" id="UP001564657">
    <property type="component" value="Unassembled WGS sequence"/>
</dbReference>
<feature type="domain" description="Winged helix-turn helix" evidence="2">
    <location>
        <begin position="85"/>
        <end position="139"/>
    </location>
</feature>
<accession>A0ABV4BPJ7</accession>
<protein>
    <submittedName>
        <fullName evidence="3">Winged helix-turn-helix domain-containing protein</fullName>
    </submittedName>
</protein>
<dbReference type="RefSeq" id="WP_369704594.1">
    <property type="nucleotide sequence ID" value="NZ_JBGEWD010000009.1"/>
</dbReference>
<dbReference type="SUPFAM" id="SSF46689">
    <property type="entry name" value="Homeodomain-like"/>
    <property type="match status" value="1"/>
</dbReference>
<gene>
    <name evidence="3" type="ORF">AB8U03_10935</name>
</gene>
<evidence type="ECO:0000259" key="1">
    <source>
        <dbReference type="Pfam" id="PF06056"/>
    </source>
</evidence>
<comment type="caution">
    <text evidence="3">The sequence shown here is derived from an EMBL/GenBank/DDBJ whole genome shotgun (WGS) entry which is preliminary data.</text>
</comment>
<dbReference type="InterPro" id="IPR025959">
    <property type="entry name" value="Winged_HTH_dom"/>
</dbReference>
<dbReference type="InterPro" id="IPR010332">
    <property type="entry name" value="ATPase_terminase-su_N"/>
</dbReference>
<name>A0ABV4BPJ7_9CLOT</name>
<evidence type="ECO:0000313" key="3">
    <source>
        <dbReference type="EMBL" id="MEY8000707.1"/>
    </source>
</evidence>
<sequence length="147" mass="17062">MHIRYIVILNYLQGYKLNEIAYMNNISSQTVGVYVKKYKLFGLSGLALGKRPGAPRHLTNDQESELVKIITTKTPDEEGFTARKNWDTTIIRQLVMKLYGVSYCQRGMPEVLYRNNLSFTRPTYSLEKADESKQKEFKGQFEILKKI</sequence>
<dbReference type="InterPro" id="IPR009057">
    <property type="entry name" value="Homeodomain-like_sf"/>
</dbReference>
<dbReference type="EMBL" id="JBGEWD010000009">
    <property type="protein sequence ID" value="MEY8000707.1"/>
    <property type="molecule type" value="Genomic_DNA"/>
</dbReference>
<reference evidence="3 4" key="1">
    <citation type="submission" date="2024-08" db="EMBL/GenBank/DDBJ databases">
        <title>Clostridium lapicellarii sp. nov., and Clostridium renhuaiense sp. nov., two species isolated from the mud in a fermentation cellar used for producing sauce-flavour Chinese liquors.</title>
        <authorList>
            <person name="Yang F."/>
            <person name="Wang H."/>
            <person name="Chen L.Q."/>
            <person name="Zhou N."/>
            <person name="Lu J.J."/>
            <person name="Pu X.X."/>
            <person name="Wan B."/>
            <person name="Wang L."/>
            <person name="Liu S.J."/>
        </authorList>
    </citation>
    <scope>NUCLEOTIDE SEQUENCE [LARGE SCALE GENOMIC DNA]</scope>
    <source>
        <strain evidence="3 4">MT-5</strain>
    </source>
</reference>
<feature type="domain" description="Terminase ATPase subunit N-terminal" evidence="1">
    <location>
        <begin position="4"/>
        <end position="59"/>
    </location>
</feature>
<proteinExistence type="predicted"/>
<organism evidence="3 4">
    <name type="scientific">Clostridium moutaii</name>
    <dbReference type="NCBI Taxonomy" id="3240932"/>
    <lineage>
        <taxon>Bacteria</taxon>
        <taxon>Bacillati</taxon>
        <taxon>Bacillota</taxon>
        <taxon>Clostridia</taxon>
        <taxon>Eubacteriales</taxon>
        <taxon>Clostridiaceae</taxon>
        <taxon>Clostridium</taxon>
    </lineage>
</organism>
<dbReference type="Pfam" id="PF06056">
    <property type="entry name" value="Terminase_5"/>
    <property type="match status" value="1"/>
</dbReference>
<keyword evidence="4" id="KW-1185">Reference proteome</keyword>